<proteinExistence type="inferred from homology"/>
<dbReference type="GO" id="GO:0051596">
    <property type="term" value="P:methylglyoxal catabolic process"/>
    <property type="evidence" value="ECO:0007669"/>
    <property type="project" value="TreeGrafter"/>
</dbReference>
<dbReference type="eggNOG" id="COG0656">
    <property type="taxonomic scope" value="Bacteria"/>
</dbReference>
<feature type="active site" description="Proton donor" evidence="4">
    <location>
        <position position="46"/>
    </location>
</feature>
<dbReference type="PROSITE" id="PS00798">
    <property type="entry name" value="ALDOKETO_REDUCTASE_1"/>
    <property type="match status" value="1"/>
</dbReference>
<dbReference type="GO" id="GO:1990002">
    <property type="term" value="F:methylglyoxal reductase (NADPH) (acetol producing) activity"/>
    <property type="evidence" value="ECO:0007669"/>
    <property type="project" value="TreeGrafter"/>
</dbReference>
<accession>L8JY12</accession>
<dbReference type="InterPro" id="IPR023210">
    <property type="entry name" value="NADP_OxRdtase_dom"/>
</dbReference>
<dbReference type="PANTHER" id="PTHR43827:SF3">
    <property type="entry name" value="NADP-DEPENDENT OXIDOREDUCTASE DOMAIN-CONTAINING PROTEIN"/>
    <property type="match status" value="1"/>
</dbReference>
<dbReference type="RefSeq" id="WP_009578366.1">
    <property type="nucleotide sequence ID" value="NZ_AMZN01000010.1"/>
</dbReference>
<keyword evidence="3" id="KW-0560">Oxidoreductase</keyword>
<dbReference type="EMBL" id="AMZN01000010">
    <property type="protein sequence ID" value="ELR73063.1"/>
    <property type="molecule type" value="Genomic_DNA"/>
</dbReference>
<comment type="similarity">
    <text evidence="1">Belongs to the aldo/keto reductase family.</text>
</comment>
<dbReference type="PANTHER" id="PTHR43827">
    <property type="entry name" value="2,5-DIKETO-D-GLUCONIC ACID REDUCTASE"/>
    <property type="match status" value="1"/>
</dbReference>
<dbReference type="SUPFAM" id="SSF51430">
    <property type="entry name" value="NAD(P)-linked oxidoreductase"/>
    <property type="match status" value="1"/>
</dbReference>
<dbReference type="InterPro" id="IPR018170">
    <property type="entry name" value="Aldo/ket_reductase_CS"/>
</dbReference>
<evidence type="ECO:0000256" key="3">
    <source>
        <dbReference type="ARBA" id="ARBA00023002"/>
    </source>
</evidence>
<dbReference type="Proteomes" id="UP000011135">
    <property type="component" value="Unassembled WGS sequence"/>
</dbReference>
<evidence type="ECO:0000256" key="6">
    <source>
        <dbReference type="PIRSR" id="PIRSR000097-3"/>
    </source>
</evidence>
<dbReference type="PROSITE" id="PS00062">
    <property type="entry name" value="ALDOKETO_REDUCTASE_2"/>
    <property type="match status" value="1"/>
</dbReference>
<sequence length="271" mass="30853">MIKTFDRIEVPALGFGTWQLRNKACRNAIIHALELGYRHIDTAQAYDNEQDVGMALEEAGISRDEVFLTTKIQPDRLSGDQVLKSFEKSLEKLKTDYTDLLLIHWPSTDGIPLEETLEAMKLLKADGKTRSIGVSNFSPKLIEEALSIANILCNQVEYHPFLRQQKLLELSNKHDLMLTAYSPLAKGKIADNPTLQKIAQKYNKTPAQITLRWLVQQENVVTIPKAANPEHRASNFNIFDFNLTEDEMNMIFALENGKRLIDPDFAPNWDE</sequence>
<keyword evidence="9" id="KW-1185">Reference proteome</keyword>
<evidence type="ECO:0000256" key="2">
    <source>
        <dbReference type="ARBA" id="ARBA00022857"/>
    </source>
</evidence>
<keyword evidence="2" id="KW-0521">NADP</keyword>
<evidence type="ECO:0000256" key="1">
    <source>
        <dbReference type="ARBA" id="ARBA00007905"/>
    </source>
</evidence>
<evidence type="ECO:0000313" key="8">
    <source>
        <dbReference type="EMBL" id="ELR73063.1"/>
    </source>
</evidence>
<protein>
    <submittedName>
        <fullName evidence="8">Oxidoreductase aldo/keto reductase family</fullName>
    </submittedName>
</protein>
<gene>
    <name evidence="8" type="ORF">C900_00143</name>
</gene>
<dbReference type="InterPro" id="IPR036812">
    <property type="entry name" value="NAD(P)_OxRdtase_dom_sf"/>
</dbReference>
<dbReference type="Gene3D" id="3.20.20.100">
    <property type="entry name" value="NADP-dependent oxidoreductase domain"/>
    <property type="match status" value="1"/>
</dbReference>
<feature type="site" description="Lowers pKa of active site Tyr" evidence="6">
    <location>
        <position position="71"/>
    </location>
</feature>
<dbReference type="AlphaFoldDB" id="L8JY12"/>
<feature type="binding site" evidence="5">
    <location>
        <position position="104"/>
    </location>
    <ligand>
        <name>substrate</name>
    </ligand>
</feature>
<evidence type="ECO:0000256" key="5">
    <source>
        <dbReference type="PIRSR" id="PIRSR000097-2"/>
    </source>
</evidence>
<comment type="caution">
    <text evidence="8">The sequence shown here is derived from an EMBL/GenBank/DDBJ whole genome shotgun (WGS) entry which is preliminary data.</text>
</comment>
<organism evidence="8 9">
    <name type="scientific">Fulvivirga imtechensis AK7</name>
    <dbReference type="NCBI Taxonomy" id="1237149"/>
    <lineage>
        <taxon>Bacteria</taxon>
        <taxon>Pseudomonadati</taxon>
        <taxon>Bacteroidota</taxon>
        <taxon>Cytophagia</taxon>
        <taxon>Cytophagales</taxon>
        <taxon>Fulvivirgaceae</taxon>
        <taxon>Fulvivirga</taxon>
    </lineage>
</organism>
<dbReference type="PRINTS" id="PR00069">
    <property type="entry name" value="ALDKETRDTASE"/>
</dbReference>
<dbReference type="Pfam" id="PF00248">
    <property type="entry name" value="Aldo_ket_red"/>
    <property type="match status" value="1"/>
</dbReference>
<feature type="domain" description="NADP-dependent oxidoreductase" evidence="7">
    <location>
        <begin position="13"/>
        <end position="253"/>
    </location>
</feature>
<evidence type="ECO:0000256" key="4">
    <source>
        <dbReference type="PIRSR" id="PIRSR000097-1"/>
    </source>
</evidence>
<reference evidence="8 9" key="1">
    <citation type="submission" date="2012-12" db="EMBL/GenBank/DDBJ databases">
        <title>Genome assembly of Fulvivirga imtechensis AK7.</title>
        <authorList>
            <person name="Nupur N."/>
            <person name="Khatri I."/>
            <person name="Kumar R."/>
            <person name="Subramanian S."/>
            <person name="Pinnaka A."/>
        </authorList>
    </citation>
    <scope>NUCLEOTIDE SEQUENCE [LARGE SCALE GENOMIC DNA]</scope>
    <source>
        <strain evidence="8 9">AK7</strain>
    </source>
</reference>
<evidence type="ECO:0000259" key="7">
    <source>
        <dbReference type="Pfam" id="PF00248"/>
    </source>
</evidence>
<dbReference type="STRING" id="1237149.C900_00143"/>
<dbReference type="InterPro" id="IPR020471">
    <property type="entry name" value="AKR"/>
</dbReference>
<name>L8JY12_9BACT</name>
<dbReference type="PIRSF" id="PIRSF000097">
    <property type="entry name" value="AKR"/>
    <property type="match status" value="1"/>
</dbReference>
<dbReference type="OrthoDB" id="9804790at2"/>
<dbReference type="FunFam" id="3.20.20.100:FF:000015">
    <property type="entry name" value="Oxidoreductase, aldo/keto reductase family"/>
    <property type="match status" value="1"/>
</dbReference>
<evidence type="ECO:0000313" key="9">
    <source>
        <dbReference type="Proteomes" id="UP000011135"/>
    </source>
</evidence>